<feature type="domain" description="AAA+ ATPase" evidence="6">
    <location>
        <begin position="149"/>
        <end position="290"/>
    </location>
</feature>
<keyword evidence="4" id="KW-0067">ATP-binding</keyword>
<proteinExistence type="predicted"/>
<protein>
    <recommendedName>
        <fullName evidence="9">AAA+ ATPase domain-containing protein</fullName>
    </recommendedName>
</protein>
<dbReference type="SMART" id="SM00745">
    <property type="entry name" value="MIT"/>
    <property type="match status" value="1"/>
</dbReference>
<sequence length="398" mass="44867">MSLAPQEIEKSASQYASDAIKYDSQGARGMAIAHYQKAVESLFKLMRLYPDSKLNTIYTDRLKSYQNRIKSLQAAHGVDLEPAVDPKATPEEQESNLSKGRQDTFEDMIMREKPNVNWIDVIGVDDAKNALRESIVYPSKRSDLFPLGWPRGILLYGPPGCGKTILAAACANELDGEFINVDASSMMSKWLGEAEKNVSKLFKMANNLSEKENKPVILFIDELDSLLGERTNEIGGEVRSRNQFLTELDGINGKGKETKLYVIGATNKPWSLDHPFLRRFQKRIYVSLPSQEAREKLFVLYTSQLKVDGRVRPNTLATIFDGYSASDIKDICQAAQLKVVNDLFSAPGYKEPVQGDSPAQPRELTMKDFREIMGRRKPSVSVDMIRAYYKWSEQFKAL</sequence>
<dbReference type="SMART" id="SM00382">
    <property type="entry name" value="AAA"/>
    <property type="match status" value="1"/>
</dbReference>
<evidence type="ECO:0000313" key="8">
    <source>
        <dbReference type="EMBL" id="SVA71590.1"/>
    </source>
</evidence>
<evidence type="ECO:0000256" key="1">
    <source>
        <dbReference type="ARBA" id="ARBA00004496"/>
    </source>
</evidence>
<dbReference type="GO" id="GO:0016887">
    <property type="term" value="F:ATP hydrolysis activity"/>
    <property type="evidence" value="ECO:0007669"/>
    <property type="project" value="InterPro"/>
</dbReference>
<reference evidence="8" key="1">
    <citation type="submission" date="2018-05" db="EMBL/GenBank/DDBJ databases">
        <authorList>
            <person name="Lanie J.A."/>
            <person name="Ng W.-L."/>
            <person name="Kazmierczak K.M."/>
            <person name="Andrzejewski T.M."/>
            <person name="Davidsen T.M."/>
            <person name="Wayne K.J."/>
            <person name="Tettelin H."/>
            <person name="Glass J.I."/>
            <person name="Rusch D."/>
            <person name="Podicherti R."/>
            <person name="Tsui H.-C.T."/>
            <person name="Winkler M.E."/>
        </authorList>
    </citation>
    <scope>NUCLEOTIDE SEQUENCE</scope>
</reference>
<evidence type="ECO:0000256" key="4">
    <source>
        <dbReference type="ARBA" id="ARBA00022840"/>
    </source>
</evidence>
<dbReference type="FunFam" id="3.40.50.300:FF:001054">
    <property type="entry name" value="ATPase, AAA family, putative"/>
    <property type="match status" value="1"/>
</dbReference>
<feature type="region of interest" description="Disordered" evidence="5">
    <location>
        <begin position="80"/>
        <end position="101"/>
    </location>
</feature>
<keyword evidence="2" id="KW-0963">Cytoplasm</keyword>
<dbReference type="InterPro" id="IPR050304">
    <property type="entry name" value="MT-severing_AAA_ATPase"/>
</dbReference>
<evidence type="ECO:0008006" key="9">
    <source>
        <dbReference type="Google" id="ProtNLM"/>
    </source>
</evidence>
<gene>
    <name evidence="8" type="ORF">METZ01_LOCUS124444</name>
</gene>
<dbReference type="EMBL" id="UINC01017310">
    <property type="protein sequence ID" value="SVA71590.1"/>
    <property type="molecule type" value="Genomic_DNA"/>
</dbReference>
<dbReference type="PANTHER" id="PTHR23074:SF83">
    <property type="entry name" value="VACUOLAR PROTEIN SORTING-ASSOCIATED PROTEIN 4A"/>
    <property type="match status" value="1"/>
</dbReference>
<dbReference type="InterPro" id="IPR036181">
    <property type="entry name" value="MIT_dom_sf"/>
</dbReference>
<evidence type="ECO:0000259" key="6">
    <source>
        <dbReference type="SMART" id="SM00382"/>
    </source>
</evidence>
<dbReference type="GO" id="GO:0005524">
    <property type="term" value="F:ATP binding"/>
    <property type="evidence" value="ECO:0007669"/>
    <property type="project" value="UniProtKB-KW"/>
</dbReference>
<name>A0A381Y3X9_9ZZZZ</name>
<feature type="domain" description="MIT" evidence="7">
    <location>
        <begin position="5"/>
        <end position="82"/>
    </location>
</feature>
<dbReference type="InterPro" id="IPR027417">
    <property type="entry name" value="P-loop_NTPase"/>
</dbReference>
<dbReference type="Gene3D" id="1.10.8.60">
    <property type="match status" value="1"/>
</dbReference>
<dbReference type="Gene3D" id="1.20.58.80">
    <property type="entry name" value="Phosphotransferase system, lactose/cellobiose-type IIA subunit"/>
    <property type="match status" value="1"/>
</dbReference>
<evidence type="ECO:0000256" key="2">
    <source>
        <dbReference type="ARBA" id="ARBA00022490"/>
    </source>
</evidence>
<dbReference type="SUPFAM" id="SSF116846">
    <property type="entry name" value="MIT domain"/>
    <property type="match status" value="1"/>
</dbReference>
<organism evidence="8">
    <name type="scientific">marine metagenome</name>
    <dbReference type="NCBI Taxonomy" id="408172"/>
    <lineage>
        <taxon>unclassified sequences</taxon>
        <taxon>metagenomes</taxon>
        <taxon>ecological metagenomes</taxon>
    </lineage>
</organism>
<evidence type="ECO:0000256" key="3">
    <source>
        <dbReference type="ARBA" id="ARBA00022741"/>
    </source>
</evidence>
<evidence type="ECO:0000259" key="7">
    <source>
        <dbReference type="SMART" id="SM00745"/>
    </source>
</evidence>
<dbReference type="PANTHER" id="PTHR23074">
    <property type="entry name" value="AAA DOMAIN-CONTAINING"/>
    <property type="match status" value="1"/>
</dbReference>
<dbReference type="Pfam" id="PF00004">
    <property type="entry name" value="AAA"/>
    <property type="match status" value="1"/>
</dbReference>
<dbReference type="SUPFAM" id="SSF52540">
    <property type="entry name" value="P-loop containing nucleoside triphosphate hydrolases"/>
    <property type="match status" value="1"/>
</dbReference>
<dbReference type="AlphaFoldDB" id="A0A381Y3X9"/>
<dbReference type="InterPro" id="IPR003959">
    <property type="entry name" value="ATPase_AAA_core"/>
</dbReference>
<dbReference type="InterPro" id="IPR003593">
    <property type="entry name" value="AAA+_ATPase"/>
</dbReference>
<keyword evidence="3" id="KW-0547">Nucleotide-binding</keyword>
<dbReference type="InterPro" id="IPR007330">
    <property type="entry name" value="MIT_dom"/>
</dbReference>
<dbReference type="GO" id="GO:0005737">
    <property type="term" value="C:cytoplasm"/>
    <property type="evidence" value="ECO:0007669"/>
    <property type="project" value="UniProtKB-SubCell"/>
</dbReference>
<comment type="subcellular location">
    <subcellularLocation>
        <location evidence="1">Cytoplasm</location>
    </subcellularLocation>
</comment>
<dbReference type="Gene3D" id="3.40.50.300">
    <property type="entry name" value="P-loop containing nucleotide triphosphate hydrolases"/>
    <property type="match status" value="1"/>
</dbReference>
<evidence type="ECO:0000256" key="5">
    <source>
        <dbReference type="SAM" id="MobiDB-lite"/>
    </source>
</evidence>
<accession>A0A381Y3X9</accession>